<dbReference type="OrthoDB" id="3267958at2759"/>
<evidence type="ECO:0000313" key="1">
    <source>
        <dbReference type="EMBL" id="TFK41462.1"/>
    </source>
</evidence>
<accession>A0A5C3M7Z3</accession>
<dbReference type="EMBL" id="ML213594">
    <property type="protein sequence ID" value="TFK41462.1"/>
    <property type="molecule type" value="Genomic_DNA"/>
</dbReference>
<evidence type="ECO:0000313" key="2">
    <source>
        <dbReference type="Proteomes" id="UP000308652"/>
    </source>
</evidence>
<sequence>MHEEKCAQASNMKSAGEETRPLTYYCSEEFQDLDQNKDTDITQMINFKLPTIVQTVIDMRMELDSSDVNCHEINNNLIGGSTGAEDAGMDLLSERPENKSRLVVERVELENQIDNSEMQVGQKLKTQDLHAILTSCTCGSIVVKEEITQKSRVIQCKMTGCETGWYHIQYIPELGKGRGLACNACTTSRDSGEEGNAVVANMAHFSQW</sequence>
<proteinExistence type="predicted"/>
<name>A0A5C3M7Z3_9AGAR</name>
<protein>
    <recommendedName>
        <fullName evidence="3">Zinc finger PHD-type domain-containing protein</fullName>
    </recommendedName>
</protein>
<dbReference type="Proteomes" id="UP000308652">
    <property type="component" value="Unassembled WGS sequence"/>
</dbReference>
<gene>
    <name evidence="1" type="ORF">BDQ12DRAFT_663555</name>
</gene>
<dbReference type="AlphaFoldDB" id="A0A5C3M7Z3"/>
<organism evidence="1 2">
    <name type="scientific">Crucibulum laeve</name>
    <dbReference type="NCBI Taxonomy" id="68775"/>
    <lineage>
        <taxon>Eukaryota</taxon>
        <taxon>Fungi</taxon>
        <taxon>Dikarya</taxon>
        <taxon>Basidiomycota</taxon>
        <taxon>Agaricomycotina</taxon>
        <taxon>Agaricomycetes</taxon>
        <taxon>Agaricomycetidae</taxon>
        <taxon>Agaricales</taxon>
        <taxon>Agaricineae</taxon>
        <taxon>Nidulariaceae</taxon>
        <taxon>Crucibulum</taxon>
    </lineage>
</organism>
<evidence type="ECO:0008006" key="3">
    <source>
        <dbReference type="Google" id="ProtNLM"/>
    </source>
</evidence>
<keyword evidence="2" id="KW-1185">Reference proteome</keyword>
<reference evidence="1 2" key="1">
    <citation type="journal article" date="2019" name="Nat. Ecol. Evol.">
        <title>Megaphylogeny resolves global patterns of mushroom evolution.</title>
        <authorList>
            <person name="Varga T."/>
            <person name="Krizsan K."/>
            <person name="Foldi C."/>
            <person name="Dima B."/>
            <person name="Sanchez-Garcia M."/>
            <person name="Sanchez-Ramirez S."/>
            <person name="Szollosi G.J."/>
            <person name="Szarkandi J.G."/>
            <person name="Papp V."/>
            <person name="Albert L."/>
            <person name="Andreopoulos W."/>
            <person name="Angelini C."/>
            <person name="Antonin V."/>
            <person name="Barry K.W."/>
            <person name="Bougher N.L."/>
            <person name="Buchanan P."/>
            <person name="Buyck B."/>
            <person name="Bense V."/>
            <person name="Catcheside P."/>
            <person name="Chovatia M."/>
            <person name="Cooper J."/>
            <person name="Damon W."/>
            <person name="Desjardin D."/>
            <person name="Finy P."/>
            <person name="Geml J."/>
            <person name="Haridas S."/>
            <person name="Hughes K."/>
            <person name="Justo A."/>
            <person name="Karasinski D."/>
            <person name="Kautmanova I."/>
            <person name="Kiss B."/>
            <person name="Kocsube S."/>
            <person name="Kotiranta H."/>
            <person name="LaButti K.M."/>
            <person name="Lechner B.E."/>
            <person name="Liimatainen K."/>
            <person name="Lipzen A."/>
            <person name="Lukacs Z."/>
            <person name="Mihaltcheva S."/>
            <person name="Morgado L.N."/>
            <person name="Niskanen T."/>
            <person name="Noordeloos M.E."/>
            <person name="Ohm R.A."/>
            <person name="Ortiz-Santana B."/>
            <person name="Ovrebo C."/>
            <person name="Racz N."/>
            <person name="Riley R."/>
            <person name="Savchenko A."/>
            <person name="Shiryaev A."/>
            <person name="Soop K."/>
            <person name="Spirin V."/>
            <person name="Szebenyi C."/>
            <person name="Tomsovsky M."/>
            <person name="Tulloss R.E."/>
            <person name="Uehling J."/>
            <person name="Grigoriev I.V."/>
            <person name="Vagvolgyi C."/>
            <person name="Papp T."/>
            <person name="Martin F.M."/>
            <person name="Miettinen O."/>
            <person name="Hibbett D.S."/>
            <person name="Nagy L.G."/>
        </authorList>
    </citation>
    <scope>NUCLEOTIDE SEQUENCE [LARGE SCALE GENOMIC DNA]</scope>
    <source>
        <strain evidence="1 2">CBS 166.37</strain>
    </source>
</reference>